<accession>A0A2P2LMB7</accession>
<dbReference type="PANTHER" id="PTHR47337:SF1">
    <property type="entry name" value="TETRATRICOPEPTIDE REPEAT (TPR)-LIKE SUPERFAMILY PROTEIN"/>
    <property type="match status" value="1"/>
</dbReference>
<dbReference type="Gene3D" id="1.10.220.160">
    <property type="match status" value="1"/>
</dbReference>
<evidence type="ECO:0000313" key="2">
    <source>
        <dbReference type="EMBL" id="MBX19121.1"/>
    </source>
</evidence>
<dbReference type="PANTHER" id="PTHR47337">
    <property type="entry name" value="TETRATRICOPEPTIDE REPEAT (TPR)-LIKE SUPERFAMILY PROTEIN"/>
    <property type="match status" value="1"/>
</dbReference>
<dbReference type="InterPro" id="IPR046341">
    <property type="entry name" value="SET_dom_sf"/>
</dbReference>
<dbReference type="InterPro" id="IPR001214">
    <property type="entry name" value="SET_dom"/>
</dbReference>
<reference evidence="2" key="1">
    <citation type="submission" date="2018-02" db="EMBL/GenBank/DDBJ databases">
        <title>Rhizophora mucronata_Transcriptome.</title>
        <authorList>
            <person name="Meera S.P."/>
            <person name="Sreeshan A."/>
            <person name="Augustine A."/>
        </authorList>
    </citation>
    <scope>NUCLEOTIDE SEQUENCE</scope>
    <source>
        <tissue evidence="2">Leaf</tissue>
    </source>
</reference>
<dbReference type="Gene3D" id="1.25.40.10">
    <property type="entry name" value="Tetratricopeptide repeat domain"/>
    <property type="match status" value="1"/>
</dbReference>
<dbReference type="InterPro" id="IPR011990">
    <property type="entry name" value="TPR-like_helical_dom_sf"/>
</dbReference>
<name>A0A2P2LMB7_RHIMU</name>
<dbReference type="SUPFAM" id="SSF48452">
    <property type="entry name" value="TPR-like"/>
    <property type="match status" value="1"/>
</dbReference>
<dbReference type="EMBL" id="GGEC01038637">
    <property type="protein sequence ID" value="MBX19121.1"/>
    <property type="molecule type" value="Transcribed_RNA"/>
</dbReference>
<dbReference type="InterPro" id="IPR019734">
    <property type="entry name" value="TPR_rpt"/>
</dbReference>
<protein>
    <submittedName>
        <fullName evidence="2">SET and MYND domain-containing protein 4 isoform X2</fullName>
    </submittedName>
</protein>
<proteinExistence type="predicted"/>
<dbReference type="AlphaFoldDB" id="A0A2P2LMB7"/>
<dbReference type="Gene3D" id="2.170.270.10">
    <property type="entry name" value="SET domain"/>
    <property type="match status" value="1"/>
</dbReference>
<feature type="domain" description="SET" evidence="1">
    <location>
        <begin position="214"/>
        <end position="519"/>
    </location>
</feature>
<dbReference type="SMART" id="SM00028">
    <property type="entry name" value="TPR"/>
    <property type="match status" value="3"/>
</dbReference>
<evidence type="ECO:0000259" key="1">
    <source>
        <dbReference type="PROSITE" id="PS50280"/>
    </source>
</evidence>
<sequence>MEKLKSAVPESLKRMVADSNPEGLSSTSSSLLDFLLTLPQFHQTLRDLVDPETALCGKNKDAALASKQKGNQCYSTGDYHTALACYTQALRVAPIDAADMDKNLVATLYLNRASLLQKVGLLAECLRDCTRALQISPDYAKAWYRRGKANAALGNYKDAFDDLNIAKNTELSLGGKRQIDNELKLLVDQHNCTSNTQIECTEEIMGNLDELHQNKLSCVSMPDKGRGMVSQCDIPQASLVHKEEPYTLVILKSCRETHCHHCLNELPADKVPCTACSIPLYCSHDCQVQAGGEKLYSHQKKVGSDKNHLSNPEVDDAKVMLCCDSDINVESIPEHRHECLGVNWPVALPTDVILAGRVMAKFISQQRGVMQSNLQRILDLSHNYSRITPESKLELHIYAIVLLWCLQHAFGFGLPANGIFLSQIVILICQIRVNSMAIFHMKSVDINGVEDQFGKFSSNRDISTYSVEQVKVGQAIYAAGSVFNHSCQPNIHAYFLSRTLFIRTSECVEAGSPMELSYGPQVGQMDYKDRLKFLEDKYSFRCQCLGCSELNLSDLILKAFHCASSNCPGIVLDSDTFNCEINKIKNFSEAFIKGGPHLQVLFMSVS</sequence>
<dbReference type="SUPFAM" id="SSF82199">
    <property type="entry name" value="SET domain"/>
    <property type="match status" value="1"/>
</dbReference>
<dbReference type="PROSITE" id="PS50280">
    <property type="entry name" value="SET"/>
    <property type="match status" value="1"/>
</dbReference>
<organism evidence="2">
    <name type="scientific">Rhizophora mucronata</name>
    <name type="common">Asiatic mangrove</name>
    <dbReference type="NCBI Taxonomy" id="61149"/>
    <lineage>
        <taxon>Eukaryota</taxon>
        <taxon>Viridiplantae</taxon>
        <taxon>Streptophyta</taxon>
        <taxon>Embryophyta</taxon>
        <taxon>Tracheophyta</taxon>
        <taxon>Spermatophyta</taxon>
        <taxon>Magnoliopsida</taxon>
        <taxon>eudicotyledons</taxon>
        <taxon>Gunneridae</taxon>
        <taxon>Pentapetalae</taxon>
        <taxon>rosids</taxon>
        <taxon>fabids</taxon>
        <taxon>Malpighiales</taxon>
        <taxon>Rhizophoraceae</taxon>
        <taxon>Rhizophora</taxon>
    </lineage>
</organism>
<dbReference type="Gene3D" id="6.10.140.2220">
    <property type="match status" value="1"/>
</dbReference>